<dbReference type="EMBL" id="ABJD02000101">
    <property type="protein sequence ID" value="EDU59843.1"/>
    <property type="molecule type" value="Genomic_DNA"/>
</dbReference>
<gene>
    <name evidence="2" type="ORF">PROSTU_03036</name>
</gene>
<dbReference type="AlphaFoldDB" id="A0AA86YXF6"/>
<sequence length="102" mass="11688">MVLTQYSLEERLEMAGHMVLIGWALWVSPCGTDACDALPVTETIFTQDQCITRKSYLESKRPNLYFMCGEVYRDSEEIKKDDKHSVPAPNPPLRALPERISR</sequence>
<reference evidence="3" key="2">
    <citation type="submission" date="2008-04" db="EMBL/GenBank/DDBJ databases">
        <title>Draft genome sequence of Providencia stuartii(ATCC 25827).</title>
        <authorList>
            <person name="Sudarsanam P."/>
            <person name="Ley R."/>
            <person name="Guruge J."/>
            <person name="Turnbaugh P.J."/>
            <person name="Mahowald M."/>
            <person name="Liep D."/>
            <person name="Gordon J."/>
        </authorList>
    </citation>
    <scope>NUCLEOTIDE SEQUENCE [LARGE SCALE GENOMIC DNA]</scope>
    <source>
        <strain evidence="3">ATCC 25827</strain>
    </source>
</reference>
<accession>A0AA86YXF6</accession>
<organism evidence="2 3">
    <name type="scientific">Providencia stuartii ATCC 25827</name>
    <dbReference type="NCBI Taxonomy" id="471874"/>
    <lineage>
        <taxon>Bacteria</taxon>
        <taxon>Pseudomonadati</taxon>
        <taxon>Pseudomonadota</taxon>
        <taxon>Gammaproteobacteria</taxon>
        <taxon>Enterobacterales</taxon>
        <taxon>Morganellaceae</taxon>
        <taxon>Providencia</taxon>
    </lineage>
</organism>
<evidence type="ECO:0000256" key="1">
    <source>
        <dbReference type="SAM" id="MobiDB-lite"/>
    </source>
</evidence>
<protein>
    <submittedName>
        <fullName evidence="2">Uncharacterized protein</fullName>
    </submittedName>
</protein>
<dbReference type="Proteomes" id="UP000004506">
    <property type="component" value="Unassembled WGS sequence"/>
</dbReference>
<reference evidence="3" key="1">
    <citation type="submission" date="2008-04" db="EMBL/GenBank/DDBJ databases">
        <title>Draft genome sequence of Providencia stuartii (ATCC 25827).</title>
        <authorList>
            <person name="Sudarsanam P."/>
            <person name="Ley R."/>
            <person name="Guruge J."/>
            <person name="Turnbaugh P.J."/>
            <person name="Mahowald M."/>
            <person name="Liep D."/>
            <person name="Gordon J."/>
        </authorList>
    </citation>
    <scope>NUCLEOTIDE SEQUENCE [LARGE SCALE GENOMIC DNA]</scope>
    <source>
        <strain evidence="3">ATCC 25827</strain>
    </source>
</reference>
<reference evidence="2 3" key="3">
    <citation type="submission" date="2008-05" db="EMBL/GenBank/DDBJ databases">
        <authorList>
            <person name="Fulton L."/>
            <person name="Clifton S."/>
            <person name="Fulton B."/>
            <person name="Xu J."/>
            <person name="Minx P."/>
            <person name="Pepin K.H."/>
            <person name="Johnson M."/>
            <person name="Thiruvilangam P."/>
            <person name="Bhonagiri V."/>
            <person name="Nash W.E."/>
            <person name="Mardis E.R."/>
            <person name="Wilson R.K."/>
        </authorList>
    </citation>
    <scope>NUCLEOTIDE SEQUENCE [LARGE SCALE GENOMIC DNA]</scope>
    <source>
        <strain evidence="2 3">ATCC 25827</strain>
    </source>
</reference>
<evidence type="ECO:0000313" key="3">
    <source>
        <dbReference type="Proteomes" id="UP000004506"/>
    </source>
</evidence>
<evidence type="ECO:0000313" key="2">
    <source>
        <dbReference type="EMBL" id="EDU59843.1"/>
    </source>
</evidence>
<name>A0AA86YXF6_PROST</name>
<comment type="caution">
    <text evidence="2">The sequence shown here is derived from an EMBL/GenBank/DDBJ whole genome shotgun (WGS) entry which is preliminary data.</text>
</comment>
<feature type="region of interest" description="Disordered" evidence="1">
    <location>
        <begin position="77"/>
        <end position="102"/>
    </location>
</feature>
<proteinExistence type="predicted"/>